<evidence type="ECO:0000313" key="2">
    <source>
        <dbReference type="Proteomes" id="UP000887013"/>
    </source>
</evidence>
<gene>
    <name evidence="1" type="ORF">NPIL_212651</name>
</gene>
<name>A0A8X6P7E4_NEPPI</name>
<accession>A0A8X6P7E4</accession>
<protein>
    <submittedName>
        <fullName evidence="1">Uncharacterized protein</fullName>
    </submittedName>
</protein>
<evidence type="ECO:0000313" key="1">
    <source>
        <dbReference type="EMBL" id="GFT51437.1"/>
    </source>
</evidence>
<dbReference type="Proteomes" id="UP000887013">
    <property type="component" value="Unassembled WGS sequence"/>
</dbReference>
<dbReference type="EMBL" id="BMAW01112203">
    <property type="protein sequence ID" value="GFT51437.1"/>
    <property type="molecule type" value="Genomic_DNA"/>
</dbReference>
<sequence>MLSVKPPYHSEVGGLKCHLIFSMAHSAVISCQYSELNILDVPKKNLPLSVFITEQRPLRAKYLLKACMEVSVYREVTNSNC</sequence>
<proteinExistence type="predicted"/>
<keyword evidence="2" id="KW-1185">Reference proteome</keyword>
<dbReference type="PROSITE" id="PS51257">
    <property type="entry name" value="PROKAR_LIPOPROTEIN"/>
    <property type="match status" value="1"/>
</dbReference>
<organism evidence="1 2">
    <name type="scientific">Nephila pilipes</name>
    <name type="common">Giant wood spider</name>
    <name type="synonym">Nephila maculata</name>
    <dbReference type="NCBI Taxonomy" id="299642"/>
    <lineage>
        <taxon>Eukaryota</taxon>
        <taxon>Metazoa</taxon>
        <taxon>Ecdysozoa</taxon>
        <taxon>Arthropoda</taxon>
        <taxon>Chelicerata</taxon>
        <taxon>Arachnida</taxon>
        <taxon>Araneae</taxon>
        <taxon>Araneomorphae</taxon>
        <taxon>Entelegynae</taxon>
        <taxon>Araneoidea</taxon>
        <taxon>Nephilidae</taxon>
        <taxon>Nephila</taxon>
    </lineage>
</organism>
<dbReference type="AlphaFoldDB" id="A0A8X6P7E4"/>
<comment type="caution">
    <text evidence="1">The sequence shown here is derived from an EMBL/GenBank/DDBJ whole genome shotgun (WGS) entry which is preliminary data.</text>
</comment>
<reference evidence="1" key="1">
    <citation type="submission" date="2020-08" db="EMBL/GenBank/DDBJ databases">
        <title>Multicomponent nature underlies the extraordinary mechanical properties of spider dragline silk.</title>
        <authorList>
            <person name="Kono N."/>
            <person name="Nakamura H."/>
            <person name="Mori M."/>
            <person name="Yoshida Y."/>
            <person name="Ohtoshi R."/>
            <person name="Malay A.D."/>
            <person name="Moran D.A.P."/>
            <person name="Tomita M."/>
            <person name="Numata K."/>
            <person name="Arakawa K."/>
        </authorList>
    </citation>
    <scope>NUCLEOTIDE SEQUENCE</scope>
</reference>